<dbReference type="RefSeq" id="WP_123644346.1">
    <property type="nucleotide sequence ID" value="NZ_JBBMLH010000002.1"/>
</dbReference>
<keyword evidence="2" id="KW-0472">Membrane</keyword>
<feature type="transmembrane region" description="Helical" evidence="2">
    <location>
        <begin position="103"/>
        <end position="126"/>
    </location>
</feature>
<name>A0A423UG39_9BIFI</name>
<dbReference type="AlphaFoldDB" id="A0A423UG39"/>
<dbReference type="Proteomes" id="UP000285266">
    <property type="component" value="Unassembled WGS sequence"/>
</dbReference>
<feature type="transmembrane region" description="Helical" evidence="2">
    <location>
        <begin position="74"/>
        <end position="97"/>
    </location>
</feature>
<evidence type="ECO:0000313" key="4">
    <source>
        <dbReference type="Proteomes" id="UP000285266"/>
    </source>
</evidence>
<evidence type="ECO:0000256" key="2">
    <source>
        <dbReference type="SAM" id="Phobius"/>
    </source>
</evidence>
<accession>A0A423UG39</accession>
<feature type="transmembrane region" description="Helical" evidence="2">
    <location>
        <begin position="43"/>
        <end position="62"/>
    </location>
</feature>
<comment type="caution">
    <text evidence="3">The sequence shown here is derived from an EMBL/GenBank/DDBJ whole genome shotgun (WGS) entry which is preliminary data.</text>
</comment>
<evidence type="ECO:0000256" key="1">
    <source>
        <dbReference type="SAM" id="MobiDB-lite"/>
    </source>
</evidence>
<evidence type="ECO:0000313" key="3">
    <source>
        <dbReference type="EMBL" id="ROT87672.1"/>
    </source>
</evidence>
<dbReference type="EMBL" id="QRAJ01000001">
    <property type="protein sequence ID" value="ROT87672.1"/>
    <property type="molecule type" value="Genomic_DNA"/>
</dbReference>
<feature type="transmembrane region" description="Helical" evidence="2">
    <location>
        <begin position="156"/>
        <end position="174"/>
    </location>
</feature>
<feature type="region of interest" description="Disordered" evidence="1">
    <location>
        <begin position="330"/>
        <end position="355"/>
    </location>
</feature>
<keyword evidence="2" id="KW-0812">Transmembrane</keyword>
<sequence length="381" mass="40740">MPALFAGIASSVLCRQFDAANVLVGGVASRGSSRIWAYHLRRVVSLVLLGYVLGLIPLFIRLTATATWGSPDILALLDGCAVMCFLATFGMALGAFLTGKWNIVIIPALLAFSVFALLLANEFALVNTGRSSLLFSPIWNDDTPYLGDRVTAATHVLRIAFYAILIAMSAWLGARRLRADAAVTDLSTWLMAIPVVFSIALSITLSPPLVSPAPFTVDCERTPAGSMLCLHPADDVLRREIASSVDRTTGLLSHVPLSFIEYVPHGGNGPGVAFSVPLDDRNNIDRNQLISTLSSQIIMPDDMCSSSAQSTQNALNLVQEEVARRLGAGEAAPPVHDGDSRSSATTPGGGFSTMSDHEFTTWLDRNKKALRACAIQEDDLP</sequence>
<organism evidence="3 4">
    <name type="scientific">Bifidobacterium mongoliense</name>
    <dbReference type="NCBI Taxonomy" id="518643"/>
    <lineage>
        <taxon>Bacteria</taxon>
        <taxon>Bacillati</taxon>
        <taxon>Actinomycetota</taxon>
        <taxon>Actinomycetes</taxon>
        <taxon>Bifidobacteriales</taxon>
        <taxon>Bifidobacteriaceae</taxon>
        <taxon>Bifidobacterium</taxon>
    </lineage>
</organism>
<keyword evidence="2" id="KW-1133">Transmembrane helix</keyword>
<proteinExistence type="predicted"/>
<reference evidence="3 4" key="1">
    <citation type="submission" date="2018-07" db="EMBL/GenBank/DDBJ databases">
        <title>The role of parmesan cheese in vectoring bovine microbiota.</title>
        <authorList>
            <person name="Lugli G.A."/>
            <person name="Milani C."/>
        </authorList>
    </citation>
    <scope>NUCLEOTIDE SEQUENCE [LARGE SCALE GENOMIC DNA]</scope>
    <source>
        <strain evidence="3 4">BMONG18</strain>
    </source>
</reference>
<feature type="transmembrane region" description="Helical" evidence="2">
    <location>
        <begin position="186"/>
        <end position="205"/>
    </location>
</feature>
<protein>
    <submittedName>
        <fullName evidence="3">Uncharacterized protein</fullName>
    </submittedName>
</protein>
<gene>
    <name evidence="3" type="ORF">BMONG18_0212</name>
</gene>